<evidence type="ECO:0000256" key="13">
    <source>
        <dbReference type="ARBA" id="ARBA00023242"/>
    </source>
</evidence>
<evidence type="ECO:0000256" key="18">
    <source>
        <dbReference type="SAM" id="Coils"/>
    </source>
</evidence>
<keyword evidence="18" id="KW-0175">Coiled coil</keyword>
<keyword evidence="12" id="KW-0206">Cytoskeleton</keyword>
<dbReference type="PANTHER" id="PTHR28017:SF1">
    <property type="entry name" value="DASH COMPLEX SUBUNIT DAD3"/>
    <property type="match status" value="1"/>
</dbReference>
<evidence type="ECO:0000256" key="16">
    <source>
        <dbReference type="ARBA" id="ARBA00044179"/>
    </source>
</evidence>
<organism evidence="19 20">
    <name type="scientific">Protomyces lactucae-debilis</name>
    <dbReference type="NCBI Taxonomy" id="2754530"/>
    <lineage>
        <taxon>Eukaryota</taxon>
        <taxon>Fungi</taxon>
        <taxon>Dikarya</taxon>
        <taxon>Ascomycota</taxon>
        <taxon>Taphrinomycotina</taxon>
        <taxon>Taphrinomycetes</taxon>
        <taxon>Taphrinales</taxon>
        <taxon>Protomycetaceae</taxon>
        <taxon>Protomyces</taxon>
    </lineage>
</organism>
<comment type="similarity">
    <text evidence="4">Belongs to the DASH complex DAD3 family.</text>
</comment>
<evidence type="ECO:0000256" key="10">
    <source>
        <dbReference type="ARBA" id="ARBA00022829"/>
    </source>
</evidence>
<dbReference type="GO" id="GO:0051010">
    <property type="term" value="F:microtubule plus-end binding"/>
    <property type="evidence" value="ECO:0007669"/>
    <property type="project" value="TreeGrafter"/>
</dbReference>
<dbReference type="Pfam" id="PF08656">
    <property type="entry name" value="DASH_Dad3"/>
    <property type="match status" value="1"/>
</dbReference>
<dbReference type="GO" id="GO:0005874">
    <property type="term" value="C:microtubule"/>
    <property type="evidence" value="ECO:0007669"/>
    <property type="project" value="UniProtKB-KW"/>
</dbReference>
<dbReference type="Proteomes" id="UP000193685">
    <property type="component" value="Unassembled WGS sequence"/>
</dbReference>
<dbReference type="GeneID" id="63789095"/>
<keyword evidence="14" id="KW-0131">Cell cycle</keyword>
<dbReference type="STRING" id="56484.A0A1Y2F8H7"/>
<keyword evidence="10" id="KW-0159">Chromosome partition</keyword>
<dbReference type="GO" id="GO:0042729">
    <property type="term" value="C:DASH complex"/>
    <property type="evidence" value="ECO:0007669"/>
    <property type="project" value="InterPro"/>
</dbReference>
<evidence type="ECO:0000256" key="1">
    <source>
        <dbReference type="ARBA" id="ARBA00004123"/>
    </source>
</evidence>
<evidence type="ECO:0000256" key="11">
    <source>
        <dbReference type="ARBA" id="ARBA00022838"/>
    </source>
</evidence>
<dbReference type="EMBL" id="MCFI01000014">
    <property type="protein sequence ID" value="ORY79937.1"/>
    <property type="molecule type" value="Genomic_DNA"/>
</dbReference>
<name>A0A1Y2F8H7_PROLT</name>
<evidence type="ECO:0000256" key="2">
    <source>
        <dbReference type="ARBA" id="ARBA00004186"/>
    </source>
</evidence>
<keyword evidence="15" id="KW-0137">Centromere</keyword>
<dbReference type="AlphaFoldDB" id="A0A1Y2F8H7"/>
<dbReference type="RefSeq" id="XP_040724071.1">
    <property type="nucleotide sequence ID" value="XM_040872496.1"/>
</dbReference>
<keyword evidence="9" id="KW-0498">Mitosis</keyword>
<keyword evidence="20" id="KW-1185">Reference proteome</keyword>
<evidence type="ECO:0000256" key="7">
    <source>
        <dbReference type="ARBA" id="ARBA00022618"/>
    </source>
</evidence>
<evidence type="ECO:0000256" key="14">
    <source>
        <dbReference type="ARBA" id="ARBA00023306"/>
    </source>
</evidence>
<dbReference type="GO" id="GO:0051301">
    <property type="term" value="P:cell division"/>
    <property type="evidence" value="ECO:0007669"/>
    <property type="project" value="UniProtKB-KW"/>
</dbReference>
<evidence type="ECO:0000256" key="8">
    <source>
        <dbReference type="ARBA" id="ARBA00022701"/>
    </source>
</evidence>
<proteinExistence type="inferred from homology"/>
<reference evidence="19 20" key="1">
    <citation type="submission" date="2016-07" db="EMBL/GenBank/DDBJ databases">
        <title>Pervasive Adenine N6-methylation of Active Genes in Fungi.</title>
        <authorList>
            <consortium name="DOE Joint Genome Institute"/>
            <person name="Mondo S.J."/>
            <person name="Dannebaum R.O."/>
            <person name="Kuo R.C."/>
            <person name="Labutti K."/>
            <person name="Haridas S."/>
            <person name="Kuo A."/>
            <person name="Salamov A."/>
            <person name="Ahrendt S.R."/>
            <person name="Lipzen A."/>
            <person name="Sullivan W."/>
            <person name="Andreopoulos W.B."/>
            <person name="Clum A."/>
            <person name="Lindquist E."/>
            <person name="Daum C."/>
            <person name="Ramamoorthy G.K."/>
            <person name="Gryganskyi A."/>
            <person name="Culley D."/>
            <person name="Magnuson J.K."/>
            <person name="James T.Y."/>
            <person name="O'Malley M.A."/>
            <person name="Stajich J.E."/>
            <person name="Spatafora J.W."/>
            <person name="Visel A."/>
            <person name="Grigoriev I.V."/>
        </authorList>
    </citation>
    <scope>NUCLEOTIDE SEQUENCE [LARGE SCALE GENOMIC DNA]</scope>
    <source>
        <strain evidence="19 20">12-1054</strain>
    </source>
</reference>
<feature type="coiled-coil region" evidence="18">
    <location>
        <begin position="16"/>
        <end position="43"/>
    </location>
</feature>
<sequence length="88" mass="9960">MSALAASDDEQLSPKEQQVLAEYERLVDNLAQLNKAVHTLSQMPATQLLDNLRVVERKTGLVFTLFRSSVWQILAEQTNLNIDESMED</sequence>
<evidence type="ECO:0000256" key="9">
    <source>
        <dbReference type="ARBA" id="ARBA00022776"/>
    </source>
</evidence>
<evidence type="ECO:0000313" key="20">
    <source>
        <dbReference type="Proteomes" id="UP000193685"/>
    </source>
</evidence>
<keyword evidence="11" id="KW-0995">Kinetochore</keyword>
<dbReference type="GO" id="GO:0008608">
    <property type="term" value="P:attachment of spindle microtubules to kinetochore"/>
    <property type="evidence" value="ECO:0007669"/>
    <property type="project" value="InterPro"/>
</dbReference>
<gene>
    <name evidence="19" type="ORF">BCR37DRAFT_82278</name>
</gene>
<evidence type="ECO:0000256" key="17">
    <source>
        <dbReference type="ARBA" id="ARBA00044305"/>
    </source>
</evidence>
<evidence type="ECO:0000256" key="5">
    <source>
        <dbReference type="ARBA" id="ARBA00022454"/>
    </source>
</evidence>
<dbReference type="GO" id="GO:0072686">
    <property type="term" value="C:mitotic spindle"/>
    <property type="evidence" value="ECO:0007669"/>
    <property type="project" value="InterPro"/>
</dbReference>
<evidence type="ECO:0000256" key="4">
    <source>
        <dbReference type="ARBA" id="ARBA00006277"/>
    </source>
</evidence>
<dbReference type="PANTHER" id="PTHR28017">
    <property type="entry name" value="DASH COMPLEX SUBUNIT DAD3"/>
    <property type="match status" value="1"/>
</dbReference>
<comment type="caution">
    <text evidence="19">The sequence shown here is derived from an EMBL/GenBank/DDBJ whole genome shotgun (WGS) entry which is preliminary data.</text>
</comment>
<evidence type="ECO:0000313" key="19">
    <source>
        <dbReference type="EMBL" id="ORY79937.1"/>
    </source>
</evidence>
<evidence type="ECO:0000256" key="12">
    <source>
        <dbReference type="ARBA" id="ARBA00023212"/>
    </source>
</evidence>
<dbReference type="OrthoDB" id="2443965at2759"/>
<keyword evidence="5" id="KW-0158">Chromosome</keyword>
<dbReference type="InterPro" id="IPR013965">
    <property type="entry name" value="DASH_Dad3"/>
</dbReference>
<comment type="subcellular location">
    <subcellularLocation>
        <location evidence="3">Chromosome</location>
        <location evidence="3">Centromere</location>
        <location evidence="3">Kinetochore</location>
    </subcellularLocation>
    <subcellularLocation>
        <location evidence="2">Cytoplasm</location>
        <location evidence="2">Cytoskeleton</location>
        <location evidence="2">Spindle</location>
    </subcellularLocation>
    <subcellularLocation>
        <location evidence="1">Nucleus</location>
    </subcellularLocation>
</comment>
<keyword evidence="8" id="KW-0493">Microtubule</keyword>
<keyword evidence="7" id="KW-0132">Cell division</keyword>
<evidence type="ECO:0000256" key="15">
    <source>
        <dbReference type="ARBA" id="ARBA00023328"/>
    </source>
</evidence>
<evidence type="ECO:0000256" key="3">
    <source>
        <dbReference type="ARBA" id="ARBA00004629"/>
    </source>
</evidence>
<protein>
    <recommendedName>
        <fullName evidence="16">DASH complex subunit DAD3</fullName>
    </recommendedName>
    <alternativeName>
        <fullName evidence="17">Outer kinetochore protein DAD3</fullName>
    </alternativeName>
</protein>
<keyword evidence="6" id="KW-0963">Cytoplasm</keyword>
<keyword evidence="13" id="KW-0539">Nucleus</keyword>
<accession>A0A1Y2F8H7</accession>
<dbReference type="OMA" id="WAVINEQ"/>
<evidence type="ECO:0000256" key="6">
    <source>
        <dbReference type="ARBA" id="ARBA00022490"/>
    </source>
</evidence>